<protein>
    <recommendedName>
        <fullName evidence="2">C2H2-type domain-containing protein</fullName>
    </recommendedName>
</protein>
<dbReference type="PROSITE" id="PS00028">
    <property type="entry name" value="ZINC_FINGER_C2H2_1"/>
    <property type="match status" value="1"/>
</dbReference>
<evidence type="ECO:0000313" key="3">
    <source>
        <dbReference type="EMBL" id="CAL1411035.1"/>
    </source>
</evidence>
<gene>
    <name evidence="3" type="ORF">LTRI10_LOCUS50413</name>
</gene>
<dbReference type="InterPro" id="IPR013087">
    <property type="entry name" value="Znf_C2H2_type"/>
</dbReference>
<feature type="region of interest" description="Disordered" evidence="1">
    <location>
        <begin position="1"/>
        <end position="27"/>
    </location>
</feature>
<dbReference type="Proteomes" id="UP001497516">
    <property type="component" value="Chromosome 9"/>
</dbReference>
<accession>A0AAV2GNL1</accession>
<organism evidence="3 4">
    <name type="scientific">Linum trigynum</name>
    <dbReference type="NCBI Taxonomy" id="586398"/>
    <lineage>
        <taxon>Eukaryota</taxon>
        <taxon>Viridiplantae</taxon>
        <taxon>Streptophyta</taxon>
        <taxon>Embryophyta</taxon>
        <taxon>Tracheophyta</taxon>
        <taxon>Spermatophyta</taxon>
        <taxon>Magnoliopsida</taxon>
        <taxon>eudicotyledons</taxon>
        <taxon>Gunneridae</taxon>
        <taxon>Pentapetalae</taxon>
        <taxon>rosids</taxon>
        <taxon>fabids</taxon>
        <taxon>Malpighiales</taxon>
        <taxon>Linaceae</taxon>
        <taxon>Linum</taxon>
    </lineage>
</organism>
<name>A0AAV2GNL1_9ROSI</name>
<evidence type="ECO:0000259" key="2">
    <source>
        <dbReference type="PROSITE" id="PS00028"/>
    </source>
</evidence>
<keyword evidence="4" id="KW-1185">Reference proteome</keyword>
<feature type="region of interest" description="Disordered" evidence="1">
    <location>
        <begin position="76"/>
        <end position="113"/>
    </location>
</feature>
<evidence type="ECO:0000313" key="4">
    <source>
        <dbReference type="Proteomes" id="UP001497516"/>
    </source>
</evidence>
<dbReference type="EMBL" id="OZ034822">
    <property type="protein sequence ID" value="CAL1411035.1"/>
    <property type="molecule type" value="Genomic_DNA"/>
</dbReference>
<dbReference type="AlphaFoldDB" id="A0AAV2GNL1"/>
<evidence type="ECO:0000256" key="1">
    <source>
        <dbReference type="SAM" id="MobiDB-lite"/>
    </source>
</evidence>
<feature type="domain" description="C2H2-type" evidence="2">
    <location>
        <begin position="39"/>
        <end position="59"/>
    </location>
</feature>
<proteinExistence type="predicted"/>
<reference evidence="3 4" key="1">
    <citation type="submission" date="2024-04" db="EMBL/GenBank/DDBJ databases">
        <authorList>
            <person name="Fracassetti M."/>
        </authorList>
    </citation>
    <scope>NUCLEOTIDE SEQUENCE [LARGE SCALE GENOMIC DNA]</scope>
</reference>
<sequence length="234" mass="25648">MSDNNKSKRPCFGPPSSGASSSERAIVPAPSSEQLSLICHSCEAVFTTIQTLIDHVNTHSPHHCRHLAASVPNLRKRKAADDGATSSFLSPPLLQPPPPPSAGRGQTPASHRISRSIHSFALSPPSSGRLSTQTAGLIQRCYNYYVASNSSLSRFDQPTSSSSSSPTPYHTINDFKSAYQRGGLIRTLEERIRAPYTRPFLQRMEGRPWRQAGVVVVDVEKEDERDDLDLTLKL</sequence>